<protein>
    <recommendedName>
        <fullName evidence="2">Aspartyl/asparaginy/proline hydroxylase domain-containing protein</fullName>
    </recommendedName>
</protein>
<dbReference type="RefSeq" id="XP_005762399.1">
    <property type="nucleotide sequence ID" value="XM_005762342.1"/>
</dbReference>
<dbReference type="InterPro" id="IPR039038">
    <property type="entry name" value="ASPH"/>
</dbReference>
<dbReference type="Gene3D" id="1.25.40.10">
    <property type="entry name" value="Tetratricopeptide repeat domain"/>
    <property type="match status" value="1"/>
</dbReference>
<evidence type="ECO:0000313" key="3">
    <source>
        <dbReference type="EnsemblProtists" id="EOD09970"/>
    </source>
</evidence>
<proteinExistence type="inferred from homology"/>
<evidence type="ECO:0000256" key="1">
    <source>
        <dbReference type="ARBA" id="ARBA00007730"/>
    </source>
</evidence>
<dbReference type="PaxDb" id="2903-EOD09970"/>
<dbReference type="SUPFAM" id="SSF51197">
    <property type="entry name" value="Clavaminate synthase-like"/>
    <property type="match status" value="1"/>
</dbReference>
<dbReference type="Proteomes" id="UP000013827">
    <property type="component" value="Unassembled WGS sequence"/>
</dbReference>
<organism evidence="3 4">
    <name type="scientific">Emiliania huxleyi (strain CCMP1516)</name>
    <dbReference type="NCBI Taxonomy" id="280463"/>
    <lineage>
        <taxon>Eukaryota</taxon>
        <taxon>Haptista</taxon>
        <taxon>Haptophyta</taxon>
        <taxon>Prymnesiophyceae</taxon>
        <taxon>Isochrysidales</taxon>
        <taxon>Noelaerhabdaceae</taxon>
        <taxon>Emiliania</taxon>
    </lineage>
</organism>
<evidence type="ECO:0000313" key="4">
    <source>
        <dbReference type="Proteomes" id="UP000013827"/>
    </source>
</evidence>
<dbReference type="KEGG" id="ehx:EMIHUDRAFT_216081"/>
<sequence>MPASTSTTLSSQRGDWRRRARAARAGAEPAAATTPAAALAAADVAPTVPACAASPLCVHERGPSREWWGDDRSLEARLPQLLKEGRAEVARTLLLSKAEPAHGVTLFYLGVCAGILEGEAAAVDPYEASIAAMPGLGIAYGNLVRAYLARQRTGDLERALVLAKTLASSQPEAAEPQYVVGVVLMQLRRFSDAAGAYEATLRLDAAHHGAHVNGVHCLQQLPPDDEVARRRLEAVARGGVAAGLWANWMQRPPHLVKRLTSRPWWDKGEFAWCALLEEQYPQIRDEVLRLRRKPASFTPPSLGFALGEWREYPLFGNGQKYAENCARCPVTAGTMERVSAAIGLAMAGGGETLFSTLRPGTHLRPHCGSTNTRLTAHLGIVIPPGCSIRAGNEWREWREGEVLVFDDSWEHEVRHRGGEDRVVLLINFWHPELAEHERRIELDTWGYQPI</sequence>
<dbReference type="eggNOG" id="KOG3696">
    <property type="taxonomic scope" value="Eukaryota"/>
</dbReference>
<dbReference type="Gene3D" id="2.60.120.330">
    <property type="entry name" value="B-lactam Antibiotic, Isopenicillin N Synthase, Chain"/>
    <property type="match status" value="1"/>
</dbReference>
<reference evidence="4" key="1">
    <citation type="journal article" date="2013" name="Nature">
        <title>Pan genome of the phytoplankton Emiliania underpins its global distribution.</title>
        <authorList>
            <person name="Read B.A."/>
            <person name="Kegel J."/>
            <person name="Klute M.J."/>
            <person name="Kuo A."/>
            <person name="Lefebvre S.C."/>
            <person name="Maumus F."/>
            <person name="Mayer C."/>
            <person name="Miller J."/>
            <person name="Monier A."/>
            <person name="Salamov A."/>
            <person name="Young J."/>
            <person name="Aguilar M."/>
            <person name="Claverie J.M."/>
            <person name="Frickenhaus S."/>
            <person name="Gonzalez K."/>
            <person name="Herman E.K."/>
            <person name="Lin Y.C."/>
            <person name="Napier J."/>
            <person name="Ogata H."/>
            <person name="Sarno A.F."/>
            <person name="Shmutz J."/>
            <person name="Schroeder D."/>
            <person name="de Vargas C."/>
            <person name="Verret F."/>
            <person name="von Dassow P."/>
            <person name="Valentin K."/>
            <person name="Van de Peer Y."/>
            <person name="Wheeler G."/>
            <person name="Dacks J.B."/>
            <person name="Delwiche C.F."/>
            <person name="Dyhrman S.T."/>
            <person name="Glockner G."/>
            <person name="John U."/>
            <person name="Richards T."/>
            <person name="Worden A.Z."/>
            <person name="Zhang X."/>
            <person name="Grigoriev I.V."/>
            <person name="Allen A.E."/>
            <person name="Bidle K."/>
            <person name="Borodovsky M."/>
            <person name="Bowler C."/>
            <person name="Brownlee C."/>
            <person name="Cock J.M."/>
            <person name="Elias M."/>
            <person name="Gladyshev V.N."/>
            <person name="Groth M."/>
            <person name="Guda C."/>
            <person name="Hadaegh A."/>
            <person name="Iglesias-Rodriguez M.D."/>
            <person name="Jenkins J."/>
            <person name="Jones B.M."/>
            <person name="Lawson T."/>
            <person name="Leese F."/>
            <person name="Lindquist E."/>
            <person name="Lobanov A."/>
            <person name="Lomsadze A."/>
            <person name="Malik S.B."/>
            <person name="Marsh M.E."/>
            <person name="Mackinder L."/>
            <person name="Mock T."/>
            <person name="Mueller-Roeber B."/>
            <person name="Pagarete A."/>
            <person name="Parker M."/>
            <person name="Probert I."/>
            <person name="Quesneville H."/>
            <person name="Raines C."/>
            <person name="Rensing S.A."/>
            <person name="Riano-Pachon D.M."/>
            <person name="Richier S."/>
            <person name="Rokitta S."/>
            <person name="Shiraiwa Y."/>
            <person name="Soanes D.M."/>
            <person name="van der Giezen M."/>
            <person name="Wahlund T.M."/>
            <person name="Williams B."/>
            <person name="Wilson W."/>
            <person name="Wolfe G."/>
            <person name="Wurch L.L."/>
        </authorList>
    </citation>
    <scope>NUCLEOTIDE SEQUENCE</scope>
</reference>
<dbReference type="GO" id="GO:0005783">
    <property type="term" value="C:endoplasmic reticulum"/>
    <property type="evidence" value="ECO:0007669"/>
    <property type="project" value="TreeGrafter"/>
</dbReference>
<dbReference type="InterPro" id="IPR007803">
    <property type="entry name" value="Asp/Arg/Pro-Hydrxlase"/>
</dbReference>
<reference evidence="3" key="2">
    <citation type="submission" date="2024-10" db="UniProtKB">
        <authorList>
            <consortium name="EnsemblProtists"/>
        </authorList>
    </citation>
    <scope>IDENTIFICATION</scope>
</reference>
<comment type="similarity">
    <text evidence="1">Belongs to the aspartyl/asparaginyl beta-hydroxylase family.</text>
</comment>
<accession>A0A0D3IFD5</accession>
<dbReference type="PANTHER" id="PTHR12366:SF29">
    <property type="entry name" value="ASPARTYL BETA-HYDROXYLASE, ISOFORM L"/>
    <property type="match status" value="1"/>
</dbReference>
<dbReference type="InterPro" id="IPR011990">
    <property type="entry name" value="TPR-like_helical_dom_sf"/>
</dbReference>
<dbReference type="InterPro" id="IPR027443">
    <property type="entry name" value="IPNS-like_sf"/>
</dbReference>
<keyword evidence="4" id="KW-1185">Reference proteome</keyword>
<dbReference type="HOGENOM" id="CLU_049261_0_0_1"/>
<dbReference type="STRING" id="2903.R1D612"/>
<dbReference type="Pfam" id="PF05118">
    <property type="entry name" value="Asp_Arg_Hydrox"/>
    <property type="match status" value="1"/>
</dbReference>
<feature type="domain" description="Aspartyl/asparaginy/proline hydroxylase" evidence="2">
    <location>
        <begin position="277"/>
        <end position="431"/>
    </location>
</feature>
<name>A0A0D3IFD5_EMIH1</name>
<evidence type="ECO:0000259" key="2">
    <source>
        <dbReference type="Pfam" id="PF05118"/>
    </source>
</evidence>
<dbReference type="EnsemblProtists" id="EOD09970">
    <property type="protein sequence ID" value="EOD09970"/>
    <property type="gene ID" value="EMIHUDRAFT_216081"/>
</dbReference>
<dbReference type="PANTHER" id="PTHR12366">
    <property type="entry name" value="ASPARTYL/ASPARAGINYL BETA-HYDROXYLASE"/>
    <property type="match status" value="1"/>
</dbReference>
<dbReference type="GO" id="GO:0062101">
    <property type="term" value="F:peptidyl-aspartic acid 3-dioxygenase activity"/>
    <property type="evidence" value="ECO:0007669"/>
    <property type="project" value="InterPro"/>
</dbReference>
<dbReference type="GeneID" id="17256206"/>
<dbReference type="AlphaFoldDB" id="A0A0D3IFD5"/>
<dbReference type="SUPFAM" id="SSF48452">
    <property type="entry name" value="TPR-like"/>
    <property type="match status" value="1"/>
</dbReference>